<evidence type="ECO:0000313" key="2">
    <source>
        <dbReference type="EMBL" id="NNU15757.1"/>
    </source>
</evidence>
<keyword evidence="2" id="KW-0808">Transferase</keyword>
<keyword evidence="3" id="KW-1185">Reference proteome</keyword>
<evidence type="ECO:0000259" key="1">
    <source>
        <dbReference type="PROSITE" id="PS51186"/>
    </source>
</evidence>
<dbReference type="InterPro" id="IPR016181">
    <property type="entry name" value="Acyl_CoA_acyltransferase"/>
</dbReference>
<dbReference type="AlphaFoldDB" id="A0A7Y3W4Z4"/>
<evidence type="ECO:0000313" key="3">
    <source>
        <dbReference type="Proteomes" id="UP000536835"/>
    </source>
</evidence>
<dbReference type="Pfam" id="PF00583">
    <property type="entry name" value="Acetyltransf_1"/>
    <property type="match status" value="1"/>
</dbReference>
<feature type="domain" description="N-acetyltransferase" evidence="1">
    <location>
        <begin position="1"/>
        <end position="139"/>
    </location>
</feature>
<organism evidence="2 3">
    <name type="scientific">Parvularcula mediterranea</name>
    <dbReference type="NCBI Taxonomy" id="2732508"/>
    <lineage>
        <taxon>Bacteria</taxon>
        <taxon>Pseudomonadati</taxon>
        <taxon>Pseudomonadota</taxon>
        <taxon>Alphaproteobacteria</taxon>
        <taxon>Parvularculales</taxon>
        <taxon>Parvularculaceae</taxon>
        <taxon>Parvularcula</taxon>
    </lineage>
</organism>
<comment type="caution">
    <text evidence="2">The sequence shown here is derived from an EMBL/GenBank/DDBJ whole genome shotgun (WGS) entry which is preliminary data.</text>
</comment>
<dbReference type="Gene3D" id="3.40.630.30">
    <property type="match status" value="1"/>
</dbReference>
<protein>
    <submittedName>
        <fullName evidence="2">GNAT family N-acetyltransferase</fullName>
    </submittedName>
</protein>
<dbReference type="SUPFAM" id="SSF55729">
    <property type="entry name" value="Acyl-CoA N-acyltransferases (Nat)"/>
    <property type="match status" value="1"/>
</dbReference>
<dbReference type="PROSITE" id="PS51186">
    <property type="entry name" value="GNAT"/>
    <property type="match status" value="1"/>
</dbReference>
<dbReference type="EMBL" id="JABFCX010000002">
    <property type="protein sequence ID" value="NNU15757.1"/>
    <property type="molecule type" value="Genomic_DNA"/>
</dbReference>
<dbReference type="InterPro" id="IPR000182">
    <property type="entry name" value="GNAT_dom"/>
</dbReference>
<sequence length="143" mass="15300">MSIRRATEDDAVLLAKLHGTVFPDGPWDEAFWRGAIASSHDLILVLEDRAFIALRLIGPEAEILTVGTTLPGKGDGMALVEEAKLRALAAGAQRLFLEVSIANKAALGLYGKAGFARVGNRPNYYSDGSDAAIMRFDLAQGDE</sequence>
<name>A0A7Y3W4Z4_9PROT</name>
<dbReference type="Proteomes" id="UP000536835">
    <property type="component" value="Unassembled WGS sequence"/>
</dbReference>
<accession>A0A7Y3W4Z4</accession>
<dbReference type="RefSeq" id="WP_173197436.1">
    <property type="nucleotide sequence ID" value="NZ_JABFCX010000002.1"/>
</dbReference>
<gene>
    <name evidence="2" type="ORF">HK107_05415</name>
</gene>
<reference evidence="2 3" key="1">
    <citation type="submission" date="2020-05" db="EMBL/GenBank/DDBJ databases">
        <title>Parvularcula mediterraneae sp. nov., isolated from polypropylene straw from shallow seawater of the seashore of Laganas in Zakynthos island, Greece.</title>
        <authorList>
            <person name="Szabo I."/>
            <person name="Al-Omari J."/>
            <person name="Rado J."/>
            <person name="Szerdahelyi G.S."/>
        </authorList>
    </citation>
    <scope>NUCLEOTIDE SEQUENCE [LARGE SCALE GENOMIC DNA]</scope>
    <source>
        <strain evidence="2 3">ZS-1/3</strain>
    </source>
</reference>
<dbReference type="GO" id="GO:0016747">
    <property type="term" value="F:acyltransferase activity, transferring groups other than amino-acyl groups"/>
    <property type="evidence" value="ECO:0007669"/>
    <property type="project" value="InterPro"/>
</dbReference>
<proteinExistence type="predicted"/>